<name>A0A176VRR0_MARPO</name>
<dbReference type="GO" id="GO:0006508">
    <property type="term" value="P:proteolysis"/>
    <property type="evidence" value="ECO:0007669"/>
    <property type="project" value="UniProtKB-KW"/>
</dbReference>
<organism evidence="6 7">
    <name type="scientific">Marchantia polymorpha subsp. ruderalis</name>
    <dbReference type="NCBI Taxonomy" id="1480154"/>
    <lineage>
        <taxon>Eukaryota</taxon>
        <taxon>Viridiplantae</taxon>
        <taxon>Streptophyta</taxon>
        <taxon>Embryophyta</taxon>
        <taxon>Marchantiophyta</taxon>
        <taxon>Marchantiopsida</taxon>
        <taxon>Marchantiidae</taxon>
        <taxon>Marchantiales</taxon>
        <taxon>Marchantiaceae</taxon>
        <taxon>Marchantia</taxon>
    </lineage>
</organism>
<accession>A0A176VRR0</accession>
<dbReference type="InterPro" id="IPR051708">
    <property type="entry name" value="Plant_Aspart_Prot_A1"/>
</dbReference>
<keyword evidence="2" id="KW-0645">Protease</keyword>
<dbReference type="AlphaFoldDB" id="A0A176VRR0"/>
<gene>
    <name evidence="6" type="ORF">AXG93_2590s1030</name>
</gene>
<keyword evidence="7" id="KW-1185">Reference proteome</keyword>
<dbReference type="InterPro" id="IPR032861">
    <property type="entry name" value="TAXi_N"/>
</dbReference>
<evidence type="ECO:0000256" key="4">
    <source>
        <dbReference type="ARBA" id="ARBA00023180"/>
    </source>
</evidence>
<dbReference type="PANTHER" id="PTHR47967">
    <property type="entry name" value="OS07G0603500 PROTEIN-RELATED"/>
    <property type="match status" value="1"/>
</dbReference>
<dbReference type="PROSITE" id="PS51767">
    <property type="entry name" value="PEPTIDASE_A1"/>
    <property type="match status" value="1"/>
</dbReference>
<comment type="caution">
    <text evidence="6">The sequence shown here is derived from an EMBL/GenBank/DDBJ whole genome shotgun (WGS) entry which is preliminary data.</text>
</comment>
<protein>
    <recommendedName>
        <fullName evidence="5">Peptidase A1 domain-containing protein</fullName>
    </recommendedName>
</protein>
<keyword evidence="3" id="KW-0378">Hydrolase</keyword>
<keyword evidence="4" id="KW-0325">Glycoprotein</keyword>
<reference evidence="6" key="1">
    <citation type="submission" date="2016-03" db="EMBL/GenBank/DDBJ databases">
        <title>Mechanisms controlling the formation of the plant cell surface in tip-growing cells are functionally conserved among land plants.</title>
        <authorList>
            <person name="Honkanen S."/>
            <person name="Jones V.A."/>
            <person name="Morieri G."/>
            <person name="Champion C."/>
            <person name="Hetherington A.J."/>
            <person name="Kelly S."/>
            <person name="Saint-Marcoux D."/>
            <person name="Proust H."/>
            <person name="Prescott H."/>
            <person name="Dolan L."/>
        </authorList>
    </citation>
    <scope>NUCLEOTIDE SEQUENCE [LARGE SCALE GENOMIC DNA]</scope>
    <source>
        <tissue evidence="6">Whole gametophyte</tissue>
    </source>
</reference>
<dbReference type="InterPro" id="IPR032799">
    <property type="entry name" value="TAXi_C"/>
</dbReference>
<evidence type="ECO:0000259" key="5">
    <source>
        <dbReference type="PROSITE" id="PS51767"/>
    </source>
</evidence>
<evidence type="ECO:0000313" key="7">
    <source>
        <dbReference type="Proteomes" id="UP000077202"/>
    </source>
</evidence>
<dbReference type="FunFam" id="2.40.70.10:FF:000033">
    <property type="entry name" value="Aspartyl protease family protein"/>
    <property type="match status" value="1"/>
</dbReference>
<feature type="domain" description="Peptidase A1" evidence="5">
    <location>
        <begin position="190"/>
        <end position="553"/>
    </location>
</feature>
<dbReference type="InterPro" id="IPR033121">
    <property type="entry name" value="PEPTIDASE_A1"/>
</dbReference>
<evidence type="ECO:0000256" key="2">
    <source>
        <dbReference type="ARBA" id="ARBA00022670"/>
    </source>
</evidence>
<evidence type="ECO:0000256" key="1">
    <source>
        <dbReference type="ARBA" id="ARBA00007447"/>
    </source>
</evidence>
<dbReference type="Gene3D" id="2.40.70.10">
    <property type="entry name" value="Acid Proteases"/>
    <property type="match status" value="2"/>
</dbReference>
<dbReference type="Proteomes" id="UP000077202">
    <property type="component" value="Unassembled WGS sequence"/>
</dbReference>
<dbReference type="EMBL" id="LVLJ01002940">
    <property type="protein sequence ID" value="OAE23093.1"/>
    <property type="molecule type" value="Genomic_DNA"/>
</dbReference>
<sequence length="561" mass="61022">MNEPRRACAAYVVSLSRRPPGGEQMWDSAAASSSLLWETSLADSGTDRIDVLAKHAELVLGIIQQPTHELAPASAIKSKAKLRALLEDRHRHGYPIEHSREENAKSSSSSSGLVFDVIHRQHPSSPYRQASKSHEEVMQEHVRRGMLRLDSLQKSTFAERTSNTMPLTREGPSALQEKVIAPAGEWQGEYLVQMQIGTPARPILLIIDTGSGLTWIQCAPCTQCFAQQEPIFDPARSTSYARVNCSHPACGASSLFQCAETHNRTCEYGVQYGSSSFSTGVVSTDTLTVDSLSGTALRLHSFLFGCGIFNQGQMVGSSGLLGLSRSAIAVPMQLAGAGLNFSRKFTHCFADLAANRNATSFMYLGDARAHQLQYTPFAVPPFRTQFYYVGLQGISVDGRRLRIPASAFAFSVDGTGGTVIDSGTTLTLLVRPAYAALRAAFRAAAARKHRLHASAVRGGFNSTVTSHVIDTCYRIPAEEFRPSRVPAVALHFAGGVDLRLPPNNVLFPFDDHGLFCLAFTGTASDVGINVIGNIQQQNFRIEYDLENSRIGFGRAYCAEDR</sequence>
<dbReference type="Pfam" id="PF14543">
    <property type="entry name" value="TAXi_N"/>
    <property type="match status" value="1"/>
</dbReference>
<dbReference type="GO" id="GO:0008233">
    <property type="term" value="F:peptidase activity"/>
    <property type="evidence" value="ECO:0007669"/>
    <property type="project" value="UniProtKB-KW"/>
</dbReference>
<proteinExistence type="inferred from homology"/>
<evidence type="ECO:0000256" key="3">
    <source>
        <dbReference type="ARBA" id="ARBA00022801"/>
    </source>
</evidence>
<dbReference type="InterPro" id="IPR021109">
    <property type="entry name" value="Peptidase_aspartic_dom_sf"/>
</dbReference>
<dbReference type="PANTHER" id="PTHR47967:SF124">
    <property type="entry name" value="XYLANASE INHIBITOR C-TERMINAL DOMAIN-CONTAINING PROTEIN"/>
    <property type="match status" value="1"/>
</dbReference>
<evidence type="ECO:0000313" key="6">
    <source>
        <dbReference type="EMBL" id="OAE23093.1"/>
    </source>
</evidence>
<dbReference type="SUPFAM" id="SSF50630">
    <property type="entry name" value="Acid proteases"/>
    <property type="match status" value="1"/>
</dbReference>
<comment type="similarity">
    <text evidence="1">Belongs to the peptidase A1 family.</text>
</comment>
<dbReference type="Pfam" id="PF14541">
    <property type="entry name" value="TAXi_C"/>
    <property type="match status" value="1"/>
</dbReference>